<organism evidence="1 3">
    <name type="scientific">Streptococcus suis</name>
    <dbReference type="NCBI Taxonomy" id="1307"/>
    <lineage>
        <taxon>Bacteria</taxon>
        <taxon>Bacillati</taxon>
        <taxon>Bacillota</taxon>
        <taxon>Bacilli</taxon>
        <taxon>Lactobacillales</taxon>
        <taxon>Streptococcaceae</taxon>
        <taxon>Streptococcus</taxon>
    </lineage>
</organism>
<protein>
    <submittedName>
        <fullName evidence="1">Uncharacterized protein</fullName>
    </submittedName>
</protein>
<gene>
    <name evidence="2" type="ORF">EI998_03100</name>
    <name evidence="1" type="ORF">ERS132410_00805</name>
</gene>
<sequence length="107" mass="12368">MTELTTIEANVLNIILPYRFDKPIKFEKVQERTKLGRRTLQNVLEALKKKGHPVGSHKTAPFGLYMAKTREELEIGMRANVKQAETTLEIARVQRGIDLEEYWKNVS</sequence>
<reference evidence="2 4" key="2">
    <citation type="submission" date="2018-11" db="EMBL/GenBank/DDBJ databases">
        <authorList>
            <person name="Stevens M.J."/>
            <person name="Cernela N."/>
            <person name="Spoerry Serrano N."/>
            <person name="Schmitt S."/>
            <person name="Schrenzel J."/>
            <person name="Stephan R."/>
        </authorList>
    </citation>
    <scope>NUCLEOTIDE SEQUENCE [LARGE SCALE GENOMIC DNA]</scope>
    <source>
        <strain evidence="2 4">PP422</strain>
    </source>
</reference>
<proteinExistence type="predicted"/>
<dbReference type="Proteomes" id="UP000073485">
    <property type="component" value="Unassembled WGS sequence"/>
</dbReference>
<name>A0A0Z8ET61_STRSU</name>
<evidence type="ECO:0000313" key="1">
    <source>
        <dbReference type="EMBL" id="CYU67732.1"/>
    </source>
</evidence>
<dbReference type="RefSeq" id="WP_044765042.1">
    <property type="nucleotide sequence ID" value="NZ_CEHU01000009.1"/>
</dbReference>
<evidence type="ECO:0000313" key="2">
    <source>
        <dbReference type="EMBL" id="RRR54276.1"/>
    </source>
</evidence>
<dbReference type="EMBL" id="RSDO01000004">
    <property type="protein sequence ID" value="RRR54276.1"/>
    <property type="molecule type" value="Genomic_DNA"/>
</dbReference>
<evidence type="ECO:0000313" key="4">
    <source>
        <dbReference type="Proteomes" id="UP000274117"/>
    </source>
</evidence>
<reference evidence="2 4" key="3">
    <citation type="submission" date="2018-12" db="EMBL/GenBank/DDBJ databases">
        <title>Whole-genome sequences of fifteen clinical Streptococcus suis strains isolated from pigs between 2006 and 2018.</title>
        <authorList>
            <person name="Stevens M.J.A."/>
            <person name="Cernela N."/>
            <person name="Spoerry Serrano N."/>
            <person name="Schmitt S."/>
            <person name="Schrenzel J."/>
            <person name="Stephan R."/>
        </authorList>
    </citation>
    <scope>NUCLEOTIDE SEQUENCE [LARGE SCALE GENOMIC DNA]</scope>
    <source>
        <strain evidence="2 4">PP422</strain>
    </source>
</reference>
<accession>A0A0Z8ET61</accession>
<dbReference type="EMBL" id="FIGO01000004">
    <property type="protein sequence ID" value="CYU67732.1"/>
    <property type="molecule type" value="Genomic_DNA"/>
</dbReference>
<dbReference type="Proteomes" id="UP000274117">
    <property type="component" value="Unassembled WGS sequence"/>
</dbReference>
<dbReference type="AlphaFoldDB" id="A0A0Z8ET61"/>
<reference evidence="1 3" key="1">
    <citation type="submission" date="2016-02" db="EMBL/GenBank/DDBJ databases">
        <authorList>
            <consortium name="Pathogen Informatics"/>
        </authorList>
    </citation>
    <scope>NUCLEOTIDE SEQUENCE [LARGE SCALE GENOMIC DNA]</scope>
    <source>
        <strain evidence="1 3">LSS48</strain>
    </source>
</reference>
<evidence type="ECO:0000313" key="3">
    <source>
        <dbReference type="Proteomes" id="UP000073485"/>
    </source>
</evidence>